<evidence type="ECO:0000313" key="5">
    <source>
        <dbReference type="EMBL" id="AIL44828.1"/>
    </source>
</evidence>
<dbReference type="PANTHER" id="PTHR43280">
    <property type="entry name" value="ARAC-FAMILY TRANSCRIPTIONAL REGULATOR"/>
    <property type="match status" value="1"/>
</dbReference>
<dbReference type="HOGENOM" id="CLU_000445_88_2_10"/>
<organism evidence="5 6">
    <name type="scientific">Elizabethkingia anophelis NUHP1</name>
    <dbReference type="NCBI Taxonomy" id="1338011"/>
    <lineage>
        <taxon>Bacteria</taxon>
        <taxon>Pseudomonadati</taxon>
        <taxon>Bacteroidota</taxon>
        <taxon>Flavobacteriia</taxon>
        <taxon>Flavobacteriales</taxon>
        <taxon>Weeksellaceae</taxon>
        <taxon>Elizabethkingia</taxon>
    </lineage>
</organism>
<dbReference type="PRINTS" id="PR00032">
    <property type="entry name" value="HTHARAC"/>
</dbReference>
<dbReference type="eggNOG" id="COG2207">
    <property type="taxonomic scope" value="Bacteria"/>
</dbReference>
<dbReference type="KEGG" id="eao:BD94_1053"/>
<keyword evidence="2" id="KW-0238">DNA-binding</keyword>
<evidence type="ECO:0000259" key="4">
    <source>
        <dbReference type="PROSITE" id="PS01124"/>
    </source>
</evidence>
<dbReference type="GO" id="GO:0003700">
    <property type="term" value="F:DNA-binding transcription factor activity"/>
    <property type="evidence" value="ECO:0007669"/>
    <property type="project" value="InterPro"/>
</dbReference>
<dbReference type="PANTHER" id="PTHR43280:SF32">
    <property type="entry name" value="TRANSCRIPTIONAL REGULATORY PROTEIN"/>
    <property type="match status" value="1"/>
</dbReference>
<dbReference type="RefSeq" id="WP_024565253.1">
    <property type="nucleotide sequence ID" value="NZ_CP007547.1"/>
</dbReference>
<sequence>MNDQSDHFPVLGIQEFNQGTPADCDLLFHELHGERSIDSPHKHDFFIILLFKRGEGVHNIDFIDYSLSDYQIHLLFPEQVHQWKIKPETLGYQLMIGRTLFEGMSPSLRFPLAYYYKHPVISISEEEFNTLLYEFSAIRKELETTSILWDVISTRCKLIALILSRIAEGIFNDFKIYSSSPLLSKFLDLTDQFFKQERSVNFYADRLSISPNYLNIVCKKHLNASASSIIQNRTLLEAKRLLMSTDISVKEIVYELGFYDHASFSKFFKMHTGMTPSQFKEKK</sequence>
<dbReference type="PROSITE" id="PS01124">
    <property type="entry name" value="HTH_ARAC_FAMILY_2"/>
    <property type="match status" value="1"/>
</dbReference>
<evidence type="ECO:0000256" key="1">
    <source>
        <dbReference type="ARBA" id="ARBA00023015"/>
    </source>
</evidence>
<evidence type="ECO:0000313" key="6">
    <source>
        <dbReference type="Proteomes" id="UP000028933"/>
    </source>
</evidence>
<dbReference type="InterPro" id="IPR037923">
    <property type="entry name" value="HTH-like"/>
</dbReference>
<dbReference type="InterPro" id="IPR009057">
    <property type="entry name" value="Homeodomain-like_sf"/>
</dbReference>
<dbReference type="Pfam" id="PF12833">
    <property type="entry name" value="HTH_18"/>
    <property type="match status" value="1"/>
</dbReference>
<dbReference type="EMBL" id="CP007547">
    <property type="protein sequence ID" value="AIL44828.1"/>
    <property type="molecule type" value="Genomic_DNA"/>
</dbReference>
<name>A0A077EDY7_9FLAO</name>
<reference evidence="5 6" key="1">
    <citation type="journal article" date="2013" name="Lancet">
        <title>First case of E anophelis outbreak in an intensive-care unit.</title>
        <authorList>
            <person name="Teo J."/>
            <person name="Tan S.Y."/>
            <person name="Tay M."/>
            <person name="Ding Y."/>
            <person name="Kjelleberg S."/>
            <person name="Givskov M."/>
            <person name="Lin R.T."/>
            <person name="Yang L."/>
        </authorList>
    </citation>
    <scope>NUCLEOTIDE SEQUENCE [LARGE SCALE GENOMIC DNA]</scope>
    <source>
        <strain evidence="5 6">NUHP1</strain>
    </source>
</reference>
<keyword evidence="1" id="KW-0805">Transcription regulation</keyword>
<dbReference type="SUPFAM" id="SSF51215">
    <property type="entry name" value="Regulatory protein AraC"/>
    <property type="match status" value="1"/>
</dbReference>
<gene>
    <name evidence="5" type="ORF">BD94_1053</name>
</gene>
<keyword evidence="3" id="KW-0804">Transcription</keyword>
<protein>
    <submittedName>
        <fullName evidence="5">Transcriptional regulator, AraC family</fullName>
    </submittedName>
</protein>
<dbReference type="InterPro" id="IPR020449">
    <property type="entry name" value="Tscrpt_reg_AraC-type_HTH"/>
</dbReference>
<dbReference type="AlphaFoldDB" id="A0A077EDY7"/>
<dbReference type="InterPro" id="IPR003313">
    <property type="entry name" value="AraC-bd"/>
</dbReference>
<dbReference type="STRING" id="1338011.BD94_1053"/>
<accession>A0A077EDY7</accession>
<evidence type="ECO:0000256" key="2">
    <source>
        <dbReference type="ARBA" id="ARBA00023125"/>
    </source>
</evidence>
<dbReference type="SUPFAM" id="SSF46689">
    <property type="entry name" value="Homeodomain-like"/>
    <property type="match status" value="1"/>
</dbReference>
<dbReference type="Gene3D" id="1.10.10.60">
    <property type="entry name" value="Homeodomain-like"/>
    <property type="match status" value="1"/>
</dbReference>
<feature type="domain" description="HTH araC/xylS-type" evidence="4">
    <location>
        <begin position="184"/>
        <end position="282"/>
    </location>
</feature>
<dbReference type="InterPro" id="IPR018060">
    <property type="entry name" value="HTH_AraC"/>
</dbReference>
<dbReference type="Pfam" id="PF02311">
    <property type="entry name" value="AraC_binding"/>
    <property type="match status" value="1"/>
</dbReference>
<dbReference type="Proteomes" id="UP000028933">
    <property type="component" value="Chromosome"/>
</dbReference>
<dbReference type="SMART" id="SM00342">
    <property type="entry name" value="HTH_ARAC"/>
    <property type="match status" value="1"/>
</dbReference>
<dbReference type="GO" id="GO:0043565">
    <property type="term" value="F:sequence-specific DNA binding"/>
    <property type="evidence" value="ECO:0007669"/>
    <property type="project" value="InterPro"/>
</dbReference>
<proteinExistence type="predicted"/>
<evidence type="ECO:0000256" key="3">
    <source>
        <dbReference type="ARBA" id="ARBA00023163"/>
    </source>
</evidence>